<keyword evidence="1" id="KW-0812">Transmembrane</keyword>
<dbReference type="AlphaFoldDB" id="A0A9Q3QFG3"/>
<evidence type="ECO:0000256" key="1">
    <source>
        <dbReference type="SAM" id="Phobius"/>
    </source>
</evidence>
<keyword evidence="1" id="KW-0472">Membrane</keyword>
<protein>
    <submittedName>
        <fullName evidence="2">Uncharacterized protein</fullName>
    </submittedName>
</protein>
<feature type="transmembrane region" description="Helical" evidence="1">
    <location>
        <begin position="173"/>
        <end position="191"/>
    </location>
</feature>
<dbReference type="EMBL" id="JABZFG010000003">
    <property type="protein sequence ID" value="MBW0602537.1"/>
    <property type="molecule type" value="Genomic_DNA"/>
</dbReference>
<reference evidence="2" key="1">
    <citation type="journal article" date="2021" name="Genes Genomics">
        <title>Comparative genomic analysis of Mycoplasma anatis strains.</title>
        <authorList>
            <person name="Zhou Q."/>
            <person name="Mai K."/>
            <person name="Yang D."/>
            <person name="Liu J."/>
            <person name="Yan Z."/>
            <person name="Luo C."/>
            <person name="Tan Y."/>
            <person name="Cao S."/>
            <person name="Zhou Q."/>
            <person name="Chen L."/>
            <person name="Chen F."/>
        </authorList>
    </citation>
    <scope>NUCLEOTIDE SEQUENCE</scope>
    <source>
        <strain evidence="2">DP07</strain>
    </source>
</reference>
<feature type="transmembrane region" description="Helical" evidence="1">
    <location>
        <begin position="16"/>
        <end position="39"/>
    </location>
</feature>
<feature type="transmembrane region" description="Helical" evidence="1">
    <location>
        <begin position="120"/>
        <end position="142"/>
    </location>
</feature>
<gene>
    <name evidence="2" type="ORF">MADP07_00259</name>
</gene>
<name>A0A9Q3QFG3_9BACT</name>
<comment type="caution">
    <text evidence="2">The sequence shown here is derived from an EMBL/GenBank/DDBJ whole genome shotgun (WGS) entry which is preliminary data.</text>
</comment>
<keyword evidence="1" id="KW-1133">Transmembrane helix</keyword>
<evidence type="ECO:0000313" key="2">
    <source>
        <dbReference type="EMBL" id="MBW0602537.1"/>
    </source>
</evidence>
<dbReference type="RefSeq" id="WP_218675367.1">
    <property type="nucleotide sequence ID" value="NZ_JABZFC010000003.1"/>
</dbReference>
<organism evidence="2 3">
    <name type="scientific">Mycoplasmopsis anatis</name>
    <dbReference type="NCBI Taxonomy" id="171279"/>
    <lineage>
        <taxon>Bacteria</taxon>
        <taxon>Bacillati</taxon>
        <taxon>Mycoplasmatota</taxon>
        <taxon>Mycoplasmoidales</taxon>
        <taxon>Metamycoplasmataceae</taxon>
        <taxon>Mycoplasmopsis</taxon>
    </lineage>
</organism>
<dbReference type="Proteomes" id="UP000746160">
    <property type="component" value="Unassembled WGS sequence"/>
</dbReference>
<proteinExistence type="predicted"/>
<sequence>MKKFLLLKIIISQNKYWIIATILGLSVVLGICSSTIAYIDKLPTKSWENTIELQYSSYDRYAEWIFLSFNRGTLKFITENFVSLGYFSIINIIFIIRYHFKLKNIYQIKRLNHLTKPNKVKFIPLIVSTILFVFTILSFLFYDLYFINNLIYKKQEYLRLRIDKLWKNEIIDLTNWILHYIFTIGICYFIIDLSKYKISKFISLKLIFIVLSIILIIPFVINIINESLITSEGNSLNKILDLHRFILNPFDEWYLFYIGSAKEYVRNFSFENIEQIYQVLRIIYSLVALSYIIYHFVANRGKYE</sequence>
<feature type="transmembrane region" description="Helical" evidence="1">
    <location>
        <begin position="81"/>
        <end position="100"/>
    </location>
</feature>
<feature type="transmembrane region" description="Helical" evidence="1">
    <location>
        <begin position="203"/>
        <end position="224"/>
    </location>
</feature>
<accession>A0A9Q3QFG3</accession>
<feature type="transmembrane region" description="Helical" evidence="1">
    <location>
        <begin position="276"/>
        <end position="297"/>
    </location>
</feature>
<evidence type="ECO:0000313" key="3">
    <source>
        <dbReference type="Proteomes" id="UP000746160"/>
    </source>
</evidence>